<evidence type="ECO:0000259" key="2">
    <source>
        <dbReference type="Pfam" id="PF08881"/>
    </source>
</evidence>
<dbReference type="AlphaFoldDB" id="A0A8T2TP11"/>
<reference evidence="3" key="1">
    <citation type="submission" date="2021-08" db="EMBL/GenBank/DDBJ databases">
        <title>WGS assembly of Ceratopteris richardii.</title>
        <authorList>
            <person name="Marchant D.B."/>
            <person name="Chen G."/>
            <person name="Jenkins J."/>
            <person name="Shu S."/>
            <person name="Leebens-Mack J."/>
            <person name="Grimwood J."/>
            <person name="Schmutz J."/>
            <person name="Soltis P."/>
            <person name="Soltis D."/>
            <person name="Chen Z.-H."/>
        </authorList>
    </citation>
    <scope>NUCLEOTIDE SEQUENCE</scope>
    <source>
        <strain evidence="3">Whitten #5841</strain>
        <tissue evidence="3">Leaf</tissue>
    </source>
</reference>
<organism evidence="3 4">
    <name type="scientific">Ceratopteris richardii</name>
    <name type="common">Triangle waterfern</name>
    <dbReference type="NCBI Taxonomy" id="49495"/>
    <lineage>
        <taxon>Eukaryota</taxon>
        <taxon>Viridiplantae</taxon>
        <taxon>Streptophyta</taxon>
        <taxon>Embryophyta</taxon>
        <taxon>Tracheophyta</taxon>
        <taxon>Polypodiopsida</taxon>
        <taxon>Polypodiidae</taxon>
        <taxon>Polypodiales</taxon>
        <taxon>Pteridineae</taxon>
        <taxon>Pteridaceae</taxon>
        <taxon>Parkerioideae</taxon>
        <taxon>Ceratopteris</taxon>
    </lineage>
</organism>
<evidence type="ECO:0000313" key="4">
    <source>
        <dbReference type="Proteomes" id="UP000825935"/>
    </source>
</evidence>
<dbReference type="InterPro" id="IPR011058">
    <property type="entry name" value="Cyanovirin-N"/>
</dbReference>
<protein>
    <recommendedName>
        <fullName evidence="2">Cyanovirin-N domain-containing protein</fullName>
    </recommendedName>
</protein>
<evidence type="ECO:0000256" key="1">
    <source>
        <dbReference type="SAM" id="SignalP"/>
    </source>
</evidence>
<dbReference type="OrthoDB" id="3068152at2759"/>
<comment type="caution">
    <text evidence="3">The sequence shown here is derived from an EMBL/GenBank/DDBJ whole genome shotgun (WGS) entry which is preliminary data.</text>
</comment>
<feature type="signal peptide" evidence="1">
    <location>
        <begin position="1"/>
        <end position="28"/>
    </location>
</feature>
<accession>A0A8T2TP11</accession>
<sequence>MMFFFVSSIHSQLAFIQLFFTICWCIRAGLVDGQCNGSFALTCVNLELTNADTLQADCGDGSGGIISSSLNLDVHVTNTNGVLHCNSYSGKFSLSCVGQEISSSGLLSASCLDFSGNLAGTSFDLNTCVSNIYGSLTWTCLS</sequence>
<evidence type="ECO:0000313" key="3">
    <source>
        <dbReference type="EMBL" id="KAH7423154.1"/>
    </source>
</evidence>
<dbReference type="Gene3D" id="2.30.60.10">
    <property type="entry name" value="Cyanovirin-N"/>
    <property type="match status" value="1"/>
</dbReference>
<dbReference type="Proteomes" id="UP000825935">
    <property type="component" value="Chromosome 12"/>
</dbReference>
<keyword evidence="1" id="KW-0732">Signal</keyword>
<name>A0A8T2TP11_CERRI</name>
<dbReference type="InterPro" id="IPR036673">
    <property type="entry name" value="Cyanovirin-N_sf"/>
</dbReference>
<dbReference type="SUPFAM" id="SSF51322">
    <property type="entry name" value="Cyanovirin-N"/>
    <property type="match status" value="1"/>
</dbReference>
<dbReference type="OMA" id="TICWCIR"/>
<dbReference type="EMBL" id="CM035417">
    <property type="protein sequence ID" value="KAH7423154.1"/>
    <property type="molecule type" value="Genomic_DNA"/>
</dbReference>
<feature type="domain" description="Cyanovirin-N" evidence="2">
    <location>
        <begin position="39"/>
        <end position="137"/>
    </location>
</feature>
<gene>
    <name evidence="3" type="ORF">KP509_12G041500</name>
</gene>
<feature type="chain" id="PRO_5035920168" description="Cyanovirin-N domain-containing protein" evidence="1">
    <location>
        <begin position="29"/>
        <end position="142"/>
    </location>
</feature>
<dbReference type="Pfam" id="PF08881">
    <property type="entry name" value="CVNH"/>
    <property type="match status" value="1"/>
</dbReference>
<keyword evidence="4" id="KW-1185">Reference proteome</keyword>
<proteinExistence type="predicted"/>